<dbReference type="PANTHER" id="PTHR21011">
    <property type="entry name" value="MITOCHONDRIAL 28S RIBOSOMAL PROTEIN S6"/>
    <property type="match status" value="1"/>
</dbReference>
<dbReference type="RefSeq" id="WP_117459108.1">
    <property type="nucleotide sequence ID" value="NZ_CAXVKV010000065.1"/>
</dbReference>
<keyword evidence="5 8" id="KW-0687">Ribonucleoprotein</keyword>
<dbReference type="GeneID" id="301324883"/>
<dbReference type="InterPro" id="IPR035980">
    <property type="entry name" value="Ribosomal_bS6_sf"/>
</dbReference>
<comment type="caution">
    <text evidence="9">The sequence shown here is derived from an EMBL/GenBank/DDBJ whole genome shotgun (WGS) entry which is preliminary data.</text>
</comment>
<evidence type="ECO:0000256" key="2">
    <source>
        <dbReference type="ARBA" id="ARBA00022730"/>
    </source>
</evidence>
<dbReference type="PANTHER" id="PTHR21011:SF1">
    <property type="entry name" value="SMALL RIBOSOMAL SUBUNIT PROTEIN BS6M"/>
    <property type="match status" value="1"/>
</dbReference>
<name>A0AAW4MRV4_9FIRM</name>
<evidence type="ECO:0000313" key="10">
    <source>
        <dbReference type="EMBL" id="MBV3391864.1"/>
    </source>
</evidence>
<reference evidence="9 12" key="1">
    <citation type="submission" date="2021-06" db="EMBL/GenBank/DDBJ databases">
        <title>Collection of gut derived symbiotic bacterial strains cultured from healthy donors.</title>
        <authorList>
            <person name="Lin H."/>
            <person name="Littmann E."/>
            <person name="Pamer E.G."/>
        </authorList>
    </citation>
    <scope>NUCLEOTIDE SEQUENCE</scope>
    <source>
        <strain evidence="10 12">MSK.21.70</strain>
        <strain evidence="9">MSK.21.82</strain>
    </source>
</reference>
<dbReference type="SUPFAM" id="SSF54995">
    <property type="entry name" value="Ribosomal protein S6"/>
    <property type="match status" value="1"/>
</dbReference>
<evidence type="ECO:0000256" key="6">
    <source>
        <dbReference type="ARBA" id="ARBA00035104"/>
    </source>
</evidence>
<keyword evidence="3 8" id="KW-0694">RNA-binding</keyword>
<proteinExistence type="inferred from homology"/>
<dbReference type="GO" id="GO:0006412">
    <property type="term" value="P:translation"/>
    <property type="evidence" value="ECO:0007669"/>
    <property type="project" value="UniProtKB-UniRule"/>
</dbReference>
<dbReference type="EMBL" id="JAHOEF010000004">
    <property type="protein sequence ID" value="MBV3381840.1"/>
    <property type="molecule type" value="Genomic_DNA"/>
</dbReference>
<dbReference type="InterPro" id="IPR014717">
    <property type="entry name" value="Transl_elong_EF1B/ribsomal_bS6"/>
</dbReference>
<evidence type="ECO:0000313" key="12">
    <source>
        <dbReference type="Proteomes" id="UP001197492"/>
    </source>
</evidence>
<dbReference type="EMBL" id="JAHOEL010000004">
    <property type="protein sequence ID" value="MBV3391864.1"/>
    <property type="molecule type" value="Genomic_DNA"/>
</dbReference>
<dbReference type="Proteomes" id="UP001196408">
    <property type="component" value="Unassembled WGS sequence"/>
</dbReference>
<dbReference type="GO" id="GO:0005737">
    <property type="term" value="C:cytoplasm"/>
    <property type="evidence" value="ECO:0007669"/>
    <property type="project" value="UniProtKB-ARBA"/>
</dbReference>
<evidence type="ECO:0000256" key="1">
    <source>
        <dbReference type="ARBA" id="ARBA00009512"/>
    </source>
</evidence>
<evidence type="ECO:0000256" key="3">
    <source>
        <dbReference type="ARBA" id="ARBA00022884"/>
    </source>
</evidence>
<dbReference type="InterPro" id="IPR020815">
    <property type="entry name" value="Ribosomal_bS6_CS"/>
</dbReference>
<dbReference type="PROSITE" id="PS01048">
    <property type="entry name" value="RIBOSOMAL_S6"/>
    <property type="match status" value="1"/>
</dbReference>
<organism evidence="9 11">
    <name type="scientific">Catenibacterium mitsuokai</name>
    <dbReference type="NCBI Taxonomy" id="100886"/>
    <lineage>
        <taxon>Bacteria</taxon>
        <taxon>Bacillati</taxon>
        <taxon>Bacillota</taxon>
        <taxon>Erysipelotrichia</taxon>
        <taxon>Erysipelotrichales</taxon>
        <taxon>Coprobacillaceae</taxon>
        <taxon>Catenibacterium</taxon>
    </lineage>
</organism>
<dbReference type="GO" id="GO:0003735">
    <property type="term" value="F:structural constituent of ribosome"/>
    <property type="evidence" value="ECO:0007669"/>
    <property type="project" value="InterPro"/>
</dbReference>
<comment type="similarity">
    <text evidence="1 8">Belongs to the bacterial ribosomal protein bS6 family.</text>
</comment>
<keyword evidence="4 8" id="KW-0689">Ribosomal protein</keyword>
<dbReference type="NCBIfam" id="TIGR00166">
    <property type="entry name" value="S6"/>
    <property type="match status" value="1"/>
</dbReference>
<evidence type="ECO:0000313" key="11">
    <source>
        <dbReference type="Proteomes" id="UP001196408"/>
    </source>
</evidence>
<dbReference type="CDD" id="cd00473">
    <property type="entry name" value="bS6"/>
    <property type="match status" value="1"/>
</dbReference>
<evidence type="ECO:0000313" key="9">
    <source>
        <dbReference type="EMBL" id="MBV3381840.1"/>
    </source>
</evidence>
<keyword evidence="2 8" id="KW-0699">rRNA-binding</keyword>
<dbReference type="GO" id="GO:1990904">
    <property type="term" value="C:ribonucleoprotein complex"/>
    <property type="evidence" value="ECO:0007669"/>
    <property type="project" value="UniProtKB-KW"/>
</dbReference>
<evidence type="ECO:0000256" key="5">
    <source>
        <dbReference type="ARBA" id="ARBA00023274"/>
    </source>
</evidence>
<dbReference type="InterPro" id="IPR020814">
    <property type="entry name" value="Ribosomal_S6_plastid/chlpt"/>
</dbReference>
<evidence type="ECO:0000256" key="8">
    <source>
        <dbReference type="HAMAP-Rule" id="MF_00360"/>
    </source>
</evidence>
<dbReference type="GO" id="GO:0070181">
    <property type="term" value="F:small ribosomal subunit rRNA binding"/>
    <property type="evidence" value="ECO:0007669"/>
    <property type="project" value="TreeGrafter"/>
</dbReference>
<dbReference type="HAMAP" id="MF_00360">
    <property type="entry name" value="Ribosomal_bS6"/>
    <property type="match status" value="1"/>
</dbReference>
<protein>
    <recommendedName>
        <fullName evidence="7 8">Small ribosomal subunit protein bS6</fullName>
    </recommendedName>
</protein>
<accession>A0AAW4MRV4</accession>
<comment type="function">
    <text evidence="6 8">Binds together with bS18 to 16S ribosomal RNA.</text>
</comment>
<evidence type="ECO:0000256" key="7">
    <source>
        <dbReference type="ARBA" id="ARBA00035294"/>
    </source>
</evidence>
<keyword evidence="12" id="KW-1185">Reference proteome</keyword>
<dbReference type="InterPro" id="IPR000529">
    <property type="entry name" value="Ribosomal_bS6"/>
</dbReference>
<dbReference type="AlphaFoldDB" id="A0AAW4MRV4"/>
<gene>
    <name evidence="8 9" type="primary">rpsF</name>
    <name evidence="9" type="ORF">KSV97_01070</name>
    <name evidence="10" type="ORF">KSW06_01080</name>
</gene>
<evidence type="ECO:0000256" key="4">
    <source>
        <dbReference type="ARBA" id="ARBA00022980"/>
    </source>
</evidence>
<sequence length="96" mass="10980">MNKYEIMMILKPDLEDDAKNAVLDGFKAILTEGEGVVDNVDTEKLGLRELAYEIKDYTKGLYVVIDTHTTPEAIAEFERLSRINPSVLRHLTLRRD</sequence>
<dbReference type="Proteomes" id="UP001197492">
    <property type="component" value="Unassembled WGS sequence"/>
</dbReference>
<dbReference type="Pfam" id="PF01250">
    <property type="entry name" value="Ribosomal_S6"/>
    <property type="match status" value="1"/>
</dbReference>
<dbReference type="Gene3D" id="3.30.70.60">
    <property type="match status" value="1"/>
</dbReference>
<dbReference type="GO" id="GO:0005840">
    <property type="term" value="C:ribosome"/>
    <property type="evidence" value="ECO:0007669"/>
    <property type="project" value="UniProtKB-KW"/>
</dbReference>